<dbReference type="InterPro" id="IPR016747">
    <property type="entry name" value="Phosphotransbutyrylase"/>
</dbReference>
<keyword evidence="1" id="KW-0472">Membrane</keyword>
<name>A0ABD5IZ14_9BACL</name>
<evidence type="ECO:0000313" key="3">
    <source>
        <dbReference type="EMBL" id="MED5053083.1"/>
    </source>
</evidence>
<feature type="domain" description="VanZ-like" evidence="2">
    <location>
        <begin position="8"/>
        <end position="134"/>
    </location>
</feature>
<dbReference type="InterPro" id="IPR006976">
    <property type="entry name" value="VanZ-like"/>
</dbReference>
<protein>
    <submittedName>
        <fullName evidence="3">VanZ family protein</fullName>
    </submittedName>
</protein>
<dbReference type="PIRSF" id="PIRSF019083">
    <property type="entry name" value="UCP019083_VanZ"/>
    <property type="match status" value="1"/>
</dbReference>
<reference evidence="3 4" key="1">
    <citation type="submission" date="2023-03" db="EMBL/GenBank/DDBJ databases">
        <title>Bacillus Genome Sequencing.</title>
        <authorList>
            <person name="Dunlap C."/>
        </authorList>
    </citation>
    <scope>NUCLEOTIDE SEQUENCE [LARGE SCALE GENOMIC DNA]</scope>
    <source>
        <strain evidence="3 4">NRS-38</strain>
    </source>
</reference>
<feature type="transmembrane region" description="Helical" evidence="1">
    <location>
        <begin position="62"/>
        <end position="80"/>
    </location>
</feature>
<accession>A0ABD5IZ14</accession>
<organism evidence="3 4">
    <name type="scientific">Anoxybacteroides rupiense</name>
    <dbReference type="NCBI Taxonomy" id="311460"/>
    <lineage>
        <taxon>Bacteria</taxon>
        <taxon>Bacillati</taxon>
        <taxon>Bacillota</taxon>
        <taxon>Bacilli</taxon>
        <taxon>Bacillales</taxon>
        <taxon>Anoxybacillaceae</taxon>
        <taxon>Anoxybacteroides</taxon>
    </lineage>
</organism>
<dbReference type="AlphaFoldDB" id="A0ABD5IZ14"/>
<keyword evidence="1" id="KW-1133">Transmembrane helix</keyword>
<feature type="transmembrane region" description="Helical" evidence="1">
    <location>
        <begin position="112"/>
        <end position="134"/>
    </location>
</feature>
<comment type="caution">
    <text evidence="3">The sequence shown here is derived from an EMBL/GenBank/DDBJ whole genome shotgun (WGS) entry which is preliminary data.</text>
</comment>
<keyword evidence="1" id="KW-0812">Transmembrane</keyword>
<feature type="transmembrane region" description="Helical" evidence="1">
    <location>
        <begin position="6"/>
        <end position="28"/>
    </location>
</feature>
<dbReference type="Pfam" id="PF04892">
    <property type="entry name" value="VanZ"/>
    <property type="match status" value="1"/>
</dbReference>
<dbReference type="Proteomes" id="UP001339962">
    <property type="component" value="Unassembled WGS sequence"/>
</dbReference>
<evidence type="ECO:0000313" key="4">
    <source>
        <dbReference type="Proteomes" id="UP001339962"/>
    </source>
</evidence>
<sequence length="148" mass="17165">MVRKWIWWSLVGIWCLVIYCFSESSYFTGENTARILQKWIGHEGWEEGEGAASPLNFVIRKFAHLSAFGILAVLVFQALYPKRWAYVWAWSFAAVYAATDEWHQSFEPGRTALFSDVVIDACGALVALCLVWMWQQRRKPARLKRKIS</sequence>
<evidence type="ECO:0000256" key="1">
    <source>
        <dbReference type="SAM" id="Phobius"/>
    </source>
</evidence>
<dbReference type="NCBIfam" id="NF037970">
    <property type="entry name" value="vanZ_1"/>
    <property type="match status" value="1"/>
</dbReference>
<dbReference type="EMBL" id="JARTLI010000038">
    <property type="protein sequence ID" value="MED5053083.1"/>
    <property type="molecule type" value="Genomic_DNA"/>
</dbReference>
<proteinExistence type="predicted"/>
<gene>
    <name evidence="3" type="ORF">P9850_14870</name>
</gene>
<evidence type="ECO:0000259" key="2">
    <source>
        <dbReference type="Pfam" id="PF04892"/>
    </source>
</evidence>
<dbReference type="RefSeq" id="WP_183187164.1">
    <property type="nucleotide sequence ID" value="NZ_JACIDF010000014.1"/>
</dbReference>